<feature type="transmembrane region" description="Helical" evidence="7">
    <location>
        <begin position="159"/>
        <end position="180"/>
    </location>
</feature>
<sequence>MPDPQRFRHRLRATLPLVVLVPGAAVMIFPFVWMLLSSLKSGAEVSHLPPTLWPHKFQFSNYATTWRTPPQTFGRYYLNSFILAAGGTLLKAVIATLAAYAFAHMRFPGRRLLFAAFLATMMIPGEVTLIPNFVTIRHLPFIGGNDGSGYGGHGLYDTYLGMILPSAADAFSIFLLRQAFLSIPADYWEAARLDGCGRLRYLWSVALPMVRPALAVVVVLSTFEYWNSLLWPLVVTNSEAIRPVQVGILYLQGEFNSQPNLIMAAAALSILPMLALYLLAQRQFRESVAYSGLRG</sequence>
<reference evidence="9" key="1">
    <citation type="submission" date="2024-01" db="EMBL/GenBank/DDBJ databases">
        <title>First draft genome sequence data of TA4-1, the type strain of Gram-positive actinobacterium Streptomyces chiangmaiensis.</title>
        <authorList>
            <person name="Yasawong M."/>
            <person name="Nantapong N."/>
        </authorList>
    </citation>
    <scope>NUCLEOTIDE SEQUENCE</scope>
    <source>
        <strain evidence="9">TA4-1</strain>
    </source>
</reference>
<evidence type="ECO:0000313" key="10">
    <source>
        <dbReference type="Proteomes" id="UP001333996"/>
    </source>
</evidence>
<dbReference type="RefSeq" id="WP_329511519.1">
    <property type="nucleotide sequence ID" value="NZ_BAAAYZ010000147.1"/>
</dbReference>
<accession>A0ABU7FT32</accession>
<feature type="transmembrane region" description="Helical" evidence="7">
    <location>
        <begin position="76"/>
        <end position="100"/>
    </location>
</feature>
<dbReference type="PROSITE" id="PS50928">
    <property type="entry name" value="ABC_TM1"/>
    <property type="match status" value="1"/>
</dbReference>
<dbReference type="PANTHER" id="PTHR43744:SF12">
    <property type="entry name" value="ABC TRANSPORTER PERMEASE PROTEIN MG189-RELATED"/>
    <property type="match status" value="1"/>
</dbReference>
<keyword evidence="10" id="KW-1185">Reference proteome</keyword>
<feature type="transmembrane region" description="Helical" evidence="7">
    <location>
        <begin position="112"/>
        <end position="139"/>
    </location>
</feature>
<comment type="similarity">
    <text evidence="7">Belongs to the binding-protein-dependent transport system permease family.</text>
</comment>
<evidence type="ECO:0000256" key="5">
    <source>
        <dbReference type="ARBA" id="ARBA00022989"/>
    </source>
</evidence>
<dbReference type="PANTHER" id="PTHR43744">
    <property type="entry name" value="ABC TRANSPORTER PERMEASE PROTEIN MG189-RELATED-RELATED"/>
    <property type="match status" value="1"/>
</dbReference>
<dbReference type="EMBL" id="JAYWVC010000206">
    <property type="protein sequence ID" value="MED7827134.1"/>
    <property type="molecule type" value="Genomic_DNA"/>
</dbReference>
<comment type="subcellular location">
    <subcellularLocation>
        <location evidence="1 7">Cell membrane</location>
        <topology evidence="1 7">Multi-pass membrane protein</topology>
    </subcellularLocation>
</comment>
<evidence type="ECO:0000256" key="2">
    <source>
        <dbReference type="ARBA" id="ARBA00022448"/>
    </source>
</evidence>
<keyword evidence="3" id="KW-1003">Cell membrane</keyword>
<dbReference type="InterPro" id="IPR035906">
    <property type="entry name" value="MetI-like_sf"/>
</dbReference>
<keyword evidence="5 7" id="KW-1133">Transmembrane helix</keyword>
<feature type="domain" description="ABC transmembrane type-1" evidence="8">
    <location>
        <begin position="77"/>
        <end position="280"/>
    </location>
</feature>
<evidence type="ECO:0000256" key="6">
    <source>
        <dbReference type="ARBA" id="ARBA00023136"/>
    </source>
</evidence>
<name>A0ABU7FT32_9ACTN</name>
<evidence type="ECO:0000256" key="4">
    <source>
        <dbReference type="ARBA" id="ARBA00022692"/>
    </source>
</evidence>
<proteinExistence type="inferred from homology"/>
<dbReference type="Gene3D" id="1.10.3720.10">
    <property type="entry name" value="MetI-like"/>
    <property type="match status" value="1"/>
</dbReference>
<feature type="transmembrane region" description="Helical" evidence="7">
    <location>
        <begin position="261"/>
        <end position="280"/>
    </location>
</feature>
<dbReference type="Pfam" id="PF00528">
    <property type="entry name" value="BPD_transp_1"/>
    <property type="match status" value="1"/>
</dbReference>
<evidence type="ECO:0000259" key="8">
    <source>
        <dbReference type="PROSITE" id="PS50928"/>
    </source>
</evidence>
<feature type="transmembrane region" description="Helical" evidence="7">
    <location>
        <begin position="12"/>
        <end position="36"/>
    </location>
</feature>
<evidence type="ECO:0000256" key="3">
    <source>
        <dbReference type="ARBA" id="ARBA00022475"/>
    </source>
</evidence>
<keyword evidence="2 7" id="KW-0813">Transport</keyword>
<evidence type="ECO:0000256" key="1">
    <source>
        <dbReference type="ARBA" id="ARBA00004651"/>
    </source>
</evidence>
<dbReference type="CDD" id="cd06261">
    <property type="entry name" value="TM_PBP2"/>
    <property type="match status" value="1"/>
</dbReference>
<evidence type="ECO:0000313" key="9">
    <source>
        <dbReference type="EMBL" id="MED7827134.1"/>
    </source>
</evidence>
<evidence type="ECO:0000256" key="7">
    <source>
        <dbReference type="RuleBase" id="RU363032"/>
    </source>
</evidence>
<protein>
    <submittedName>
        <fullName evidence="9">Carbohydrate ABC transporter permease</fullName>
    </submittedName>
</protein>
<organism evidence="9 10">
    <name type="scientific">Streptomyces chiangmaiensis</name>
    <dbReference type="NCBI Taxonomy" id="766497"/>
    <lineage>
        <taxon>Bacteria</taxon>
        <taxon>Bacillati</taxon>
        <taxon>Actinomycetota</taxon>
        <taxon>Actinomycetes</taxon>
        <taxon>Kitasatosporales</taxon>
        <taxon>Streptomycetaceae</taxon>
        <taxon>Streptomyces</taxon>
    </lineage>
</organism>
<keyword evidence="4 7" id="KW-0812">Transmembrane</keyword>
<dbReference type="SUPFAM" id="SSF161098">
    <property type="entry name" value="MetI-like"/>
    <property type="match status" value="1"/>
</dbReference>
<dbReference type="Proteomes" id="UP001333996">
    <property type="component" value="Unassembled WGS sequence"/>
</dbReference>
<comment type="caution">
    <text evidence="9">The sequence shown here is derived from an EMBL/GenBank/DDBJ whole genome shotgun (WGS) entry which is preliminary data.</text>
</comment>
<keyword evidence="6 7" id="KW-0472">Membrane</keyword>
<dbReference type="InterPro" id="IPR000515">
    <property type="entry name" value="MetI-like"/>
</dbReference>
<gene>
    <name evidence="9" type="ORF">VXC91_35765</name>
</gene>
<feature type="transmembrane region" description="Helical" evidence="7">
    <location>
        <begin position="201"/>
        <end position="223"/>
    </location>
</feature>